<reference evidence="2" key="1">
    <citation type="submission" date="2021-03" db="EMBL/GenBank/DDBJ databases">
        <title>Draft genome sequence of rust myrtle Austropuccinia psidii MF-1, a brazilian biotype.</title>
        <authorList>
            <person name="Quecine M.C."/>
            <person name="Pachon D.M.R."/>
            <person name="Bonatelli M.L."/>
            <person name="Correr F.H."/>
            <person name="Franceschini L.M."/>
            <person name="Leite T.F."/>
            <person name="Margarido G.R.A."/>
            <person name="Almeida C.A."/>
            <person name="Ferrarezi J.A."/>
            <person name="Labate C.A."/>
        </authorList>
    </citation>
    <scope>NUCLEOTIDE SEQUENCE</scope>
    <source>
        <strain evidence="2">MF-1</strain>
    </source>
</reference>
<accession>A0A9Q3D593</accession>
<evidence type="ECO:0000313" key="2">
    <source>
        <dbReference type="EMBL" id="MBW0497039.1"/>
    </source>
</evidence>
<evidence type="ECO:0000313" key="3">
    <source>
        <dbReference type="Proteomes" id="UP000765509"/>
    </source>
</evidence>
<dbReference type="InterPro" id="IPR046798">
    <property type="entry name" value="2OG-FeII_Oxy_6"/>
</dbReference>
<organism evidence="2 3">
    <name type="scientific">Austropuccinia psidii MF-1</name>
    <dbReference type="NCBI Taxonomy" id="1389203"/>
    <lineage>
        <taxon>Eukaryota</taxon>
        <taxon>Fungi</taxon>
        <taxon>Dikarya</taxon>
        <taxon>Basidiomycota</taxon>
        <taxon>Pucciniomycotina</taxon>
        <taxon>Pucciniomycetes</taxon>
        <taxon>Pucciniales</taxon>
        <taxon>Sphaerophragmiaceae</taxon>
        <taxon>Austropuccinia</taxon>
    </lineage>
</organism>
<keyword evidence="3" id="KW-1185">Reference proteome</keyword>
<comment type="caution">
    <text evidence="2">The sequence shown here is derived from an EMBL/GenBank/DDBJ whole genome shotgun (WGS) entry which is preliminary data.</text>
</comment>
<dbReference type="Pfam" id="PF20515">
    <property type="entry name" value="2OG-FeII_Oxy_6"/>
    <property type="match status" value="1"/>
</dbReference>
<sequence length="364" mass="40939">MLESIILVSYNVISLKPYVALTSNLTDTLILERVAGGADNEISTKLHKNLEYLIDRVIHLMIAYNMVGAHTKVKVNGIKGKLMSCKKNEAIKDLLTRYFDDAWVAKRSLGSSDEVTLTVPREVKGCVPNKAPWALDTILDSKLLSFKWQEAVSDILSASTKSDPSTTRQYTNINASISKYDPSEIQRLVDVNQIKCIHFGHVAIFSSTGLLIALVELRPFTTMSEVEVNQWDELSQFLFCKRRFTNLIATNGALLEGFMFAIGWCKCSTKIEQFGQSLRYVGDNLFEKIQNCYKSLGVPSFDQVNYEANIPTNQGAFEFSSALTFTMNGFKNTPHLDKDLLLYDLGWWVQADKQTGQIQRDASK</sequence>
<dbReference type="AlphaFoldDB" id="A0A9Q3D593"/>
<dbReference type="Proteomes" id="UP000765509">
    <property type="component" value="Unassembled WGS sequence"/>
</dbReference>
<feature type="domain" description="Tet-like 2OG-Fe(II) oxygenase" evidence="1">
    <location>
        <begin position="278"/>
        <end position="362"/>
    </location>
</feature>
<protein>
    <recommendedName>
        <fullName evidence="1">Tet-like 2OG-Fe(II) oxygenase domain-containing protein</fullName>
    </recommendedName>
</protein>
<dbReference type="EMBL" id="AVOT02013963">
    <property type="protein sequence ID" value="MBW0497039.1"/>
    <property type="molecule type" value="Genomic_DNA"/>
</dbReference>
<proteinExistence type="predicted"/>
<gene>
    <name evidence="2" type="ORF">O181_036754</name>
</gene>
<name>A0A9Q3D593_9BASI</name>
<evidence type="ECO:0000259" key="1">
    <source>
        <dbReference type="Pfam" id="PF20515"/>
    </source>
</evidence>
<dbReference type="OrthoDB" id="2503998at2759"/>